<dbReference type="GO" id="GO:0005829">
    <property type="term" value="C:cytosol"/>
    <property type="evidence" value="ECO:0007669"/>
    <property type="project" value="TreeGrafter"/>
</dbReference>
<evidence type="ECO:0000256" key="2">
    <source>
        <dbReference type="ARBA" id="ARBA00022679"/>
    </source>
</evidence>
<comment type="catalytic activity">
    <reaction evidence="5 6">
        <text>N(1)-(5-phospho-beta-D-ribosyl)glycinamide + (6R)-10-formyltetrahydrofolate = N(2)-formyl-N(1)-(5-phospho-beta-D-ribosyl)glycinamide + (6S)-5,6,7,8-tetrahydrofolate + H(+)</text>
        <dbReference type="Rhea" id="RHEA:15053"/>
        <dbReference type="ChEBI" id="CHEBI:15378"/>
        <dbReference type="ChEBI" id="CHEBI:57453"/>
        <dbReference type="ChEBI" id="CHEBI:143788"/>
        <dbReference type="ChEBI" id="CHEBI:147286"/>
        <dbReference type="ChEBI" id="CHEBI:195366"/>
        <dbReference type="EC" id="2.1.2.2"/>
    </reaction>
</comment>
<evidence type="ECO:0000313" key="8">
    <source>
        <dbReference type="EMBL" id="OYV03178.1"/>
    </source>
</evidence>
<dbReference type="FunFam" id="3.40.50.170:FF:000007">
    <property type="entry name" value="Phosphoribosylglycinamide formyltransferase"/>
    <property type="match status" value="1"/>
</dbReference>
<feature type="binding site" evidence="6">
    <location>
        <begin position="15"/>
        <end position="17"/>
    </location>
    <ligand>
        <name>N(1)-(5-phospho-beta-D-ribosyl)glycinamide</name>
        <dbReference type="ChEBI" id="CHEBI:143788"/>
    </ligand>
</feature>
<feature type="binding site" evidence="6">
    <location>
        <position position="67"/>
    </location>
    <ligand>
        <name>(6R)-10-formyltetrahydrofolate</name>
        <dbReference type="ChEBI" id="CHEBI:195366"/>
    </ligand>
</feature>
<keyword evidence="3 6" id="KW-0658">Purine biosynthesis</keyword>
<feature type="active site" description="Proton donor" evidence="6">
    <location>
        <position position="115"/>
    </location>
</feature>
<dbReference type="HAMAP" id="MF_01930">
    <property type="entry name" value="PurN"/>
    <property type="match status" value="1"/>
</dbReference>
<dbReference type="NCBIfam" id="TIGR00639">
    <property type="entry name" value="PurN"/>
    <property type="match status" value="1"/>
</dbReference>
<dbReference type="EC" id="2.1.2.2" evidence="6"/>
<evidence type="ECO:0000259" key="7">
    <source>
        <dbReference type="Pfam" id="PF00551"/>
    </source>
</evidence>
<protein>
    <recommendedName>
        <fullName evidence="6">Phosphoribosylglycinamide formyltransferase</fullName>
        <ecNumber evidence="6">2.1.2.2</ecNumber>
    </recommendedName>
    <alternativeName>
        <fullName evidence="6">5'-phosphoribosylglycinamide transformylase</fullName>
    </alternativeName>
    <alternativeName>
        <fullName evidence="6">GAR transformylase</fullName>
        <shortName evidence="6">GART</shortName>
    </alternativeName>
</protein>
<dbReference type="UniPathway" id="UPA00074">
    <property type="reaction ID" value="UER00126"/>
</dbReference>
<evidence type="ECO:0000256" key="4">
    <source>
        <dbReference type="ARBA" id="ARBA00038440"/>
    </source>
</evidence>
<dbReference type="PROSITE" id="PS00373">
    <property type="entry name" value="GART"/>
    <property type="match status" value="1"/>
</dbReference>
<dbReference type="GO" id="GO:0004644">
    <property type="term" value="F:phosphoribosylglycinamide formyltransferase activity"/>
    <property type="evidence" value="ECO:0007669"/>
    <property type="project" value="UniProtKB-UniRule"/>
</dbReference>
<accession>A0A257LU17</accession>
<dbReference type="EMBL" id="NMUJ01000018">
    <property type="protein sequence ID" value="OYV03178.1"/>
    <property type="molecule type" value="Genomic_DNA"/>
</dbReference>
<dbReference type="GO" id="GO:0006189">
    <property type="term" value="P:'de novo' IMP biosynthetic process"/>
    <property type="evidence" value="ECO:0007669"/>
    <property type="project" value="UniProtKB-UniRule"/>
</dbReference>
<feature type="domain" description="Formyl transferase N-terminal" evidence="7">
    <location>
        <begin position="9"/>
        <end position="188"/>
    </location>
</feature>
<gene>
    <name evidence="6" type="primary">purN</name>
    <name evidence="8" type="ORF">CGW93_02165</name>
</gene>
<name>A0A257LU17_UNCW3</name>
<sequence length="214" mass="23642">MAKKLIIGVLASGRGTNLQAIIDNVKSGKLPNVEIGCVISDNPDAKALDRARHAGIPAYYIYPGEKRTVLDPEQEEKYIETLKKHGVELVCLAGFMRILKKRFLDAFSNRIMNIHPALLPAFPGLNAQKQALEYGVKVSGATVHFVDEGIDTGPIILQEAVKVEEDDTVETLADRILKVEHKIYSEAIKLFAEGRLKIEGRRVRILSGDEVDQA</sequence>
<evidence type="ECO:0000256" key="1">
    <source>
        <dbReference type="ARBA" id="ARBA00005054"/>
    </source>
</evidence>
<dbReference type="Pfam" id="PF00551">
    <property type="entry name" value="Formyl_trans_N"/>
    <property type="match status" value="1"/>
</dbReference>
<comment type="function">
    <text evidence="6">Catalyzes the transfer of a formyl group from 10-formyltetrahydrofolate to 5-phospho-ribosyl-glycinamide (GAR), producing 5-phospho-ribosyl-N-formylglycinamide (FGAR) and tetrahydrofolate.</text>
</comment>
<dbReference type="InterPro" id="IPR004607">
    <property type="entry name" value="GART"/>
</dbReference>
<feature type="binding site" evidence="6">
    <location>
        <begin position="96"/>
        <end position="99"/>
    </location>
    <ligand>
        <name>(6R)-10-formyltetrahydrofolate</name>
        <dbReference type="ChEBI" id="CHEBI:195366"/>
    </ligand>
</feature>
<comment type="caution">
    <text evidence="8">The sequence shown here is derived from an EMBL/GenBank/DDBJ whole genome shotgun (WGS) entry which is preliminary data.</text>
</comment>
<dbReference type="AlphaFoldDB" id="A0A257LU17"/>
<comment type="similarity">
    <text evidence="4 6">Belongs to the GART family.</text>
</comment>
<dbReference type="Gene3D" id="3.40.50.170">
    <property type="entry name" value="Formyl transferase, N-terminal domain"/>
    <property type="match status" value="1"/>
</dbReference>
<dbReference type="Proteomes" id="UP000216312">
    <property type="component" value="Unassembled WGS sequence"/>
</dbReference>
<comment type="pathway">
    <text evidence="1 6">Purine metabolism; IMP biosynthesis via de novo pathway; N(2)-formyl-N(1)-(5-phospho-D-ribosyl)glycinamide from N(1)-(5-phospho-D-ribosyl)glycinamide (10-formyl THF route): step 1/1.</text>
</comment>
<dbReference type="PANTHER" id="PTHR43369">
    <property type="entry name" value="PHOSPHORIBOSYLGLYCINAMIDE FORMYLTRANSFERASE"/>
    <property type="match status" value="1"/>
</dbReference>
<dbReference type="SUPFAM" id="SSF53328">
    <property type="entry name" value="Formyltransferase"/>
    <property type="match status" value="1"/>
</dbReference>
<keyword evidence="2 6" id="KW-0808">Transferase</keyword>
<feature type="binding site" evidence="6">
    <location>
        <position position="113"/>
    </location>
    <ligand>
        <name>(6R)-10-formyltetrahydrofolate</name>
        <dbReference type="ChEBI" id="CHEBI:195366"/>
    </ligand>
</feature>
<dbReference type="InterPro" id="IPR036477">
    <property type="entry name" value="Formyl_transf_N_sf"/>
</dbReference>
<dbReference type="PANTHER" id="PTHR43369:SF2">
    <property type="entry name" value="PHOSPHORIBOSYLGLYCINAMIDE FORMYLTRANSFERASE"/>
    <property type="match status" value="1"/>
</dbReference>
<evidence type="ECO:0000256" key="5">
    <source>
        <dbReference type="ARBA" id="ARBA00047664"/>
    </source>
</evidence>
<dbReference type="CDD" id="cd08645">
    <property type="entry name" value="FMT_core_GART"/>
    <property type="match status" value="1"/>
</dbReference>
<evidence type="ECO:0000256" key="6">
    <source>
        <dbReference type="HAMAP-Rule" id="MF_01930"/>
    </source>
</evidence>
<dbReference type="InterPro" id="IPR002376">
    <property type="entry name" value="Formyl_transf_N"/>
</dbReference>
<proteinExistence type="inferred from homology"/>
<organism evidence="8 9">
    <name type="scientific">candidate division WOR-3 bacterium 4484_18</name>
    <dbReference type="NCBI Taxonomy" id="2020626"/>
    <lineage>
        <taxon>Bacteria</taxon>
        <taxon>Bacteria division WOR-3</taxon>
    </lineage>
</organism>
<feature type="site" description="Raises pKa of active site His" evidence="6">
    <location>
        <position position="151"/>
    </location>
</feature>
<dbReference type="InterPro" id="IPR001555">
    <property type="entry name" value="GART_AS"/>
</dbReference>
<reference evidence="9" key="1">
    <citation type="submission" date="2017-07" db="EMBL/GenBank/DDBJ databases">
        <title>Novel pathways for hydrocarbon cycling and metabolic interdependencies in hydrothermal sediment communities.</title>
        <authorList>
            <person name="Dombrowski N."/>
            <person name="Seitz K."/>
            <person name="Teske A."/>
            <person name="Baker B."/>
        </authorList>
    </citation>
    <scope>NUCLEOTIDE SEQUENCE [LARGE SCALE GENOMIC DNA]</scope>
</reference>
<evidence type="ECO:0000313" key="9">
    <source>
        <dbReference type="Proteomes" id="UP000216312"/>
    </source>
</evidence>
<evidence type="ECO:0000256" key="3">
    <source>
        <dbReference type="ARBA" id="ARBA00022755"/>
    </source>
</evidence>